<sequence length="390" mass="40140">MSAPSPLVRRTAWCAIPIAAALALSGCTQAEVAAPADTSASSAAGAGVAPEEVAVSGKVTETVGPNGATGVGTDHLVLSDADIAQLRNGNFSAALLLQTNSAWADAVTKGARERLDQLGIRLSATSNSAYSAADQANAVRTVLADKPSAILAWPINPAELAPSLRQAAQAGSKLAFISNIPDGFQHGTDYVGVVGDDLYGMGKVTADGLASAIGGSGDIGFIYFSANAYVVNQRDAAFRTAIENDYPNIHIVAKQGFSDPSQVFEVARTMLLQNPSIKAIYAPWSEPAAGVIQALNTANRNDVYVGTMDLSNTVALSLAQGGAVRALAIDDPYGIGAAMANEVGLALLGKEVPAYVQVGAMSVTKDNLLQAYSDYYRSEPDPQVVAAVNQ</sequence>
<dbReference type="Proteomes" id="UP001597145">
    <property type="component" value="Unassembled WGS sequence"/>
</dbReference>
<dbReference type="RefSeq" id="WP_343969966.1">
    <property type="nucleotide sequence ID" value="NZ_BAAAJG010000001.1"/>
</dbReference>
<dbReference type="SUPFAM" id="SSF53822">
    <property type="entry name" value="Periplasmic binding protein-like I"/>
    <property type="match status" value="1"/>
</dbReference>
<dbReference type="Pfam" id="PF13407">
    <property type="entry name" value="Peripla_BP_4"/>
    <property type="match status" value="1"/>
</dbReference>
<dbReference type="PANTHER" id="PTHR46847:SF1">
    <property type="entry name" value="D-ALLOSE-BINDING PERIPLASMIC PROTEIN-RELATED"/>
    <property type="match status" value="1"/>
</dbReference>
<evidence type="ECO:0000256" key="1">
    <source>
        <dbReference type="ARBA" id="ARBA00004196"/>
    </source>
</evidence>
<comment type="subcellular location">
    <subcellularLocation>
        <location evidence="1">Cell envelope</location>
    </subcellularLocation>
</comment>
<evidence type="ECO:0000313" key="7">
    <source>
        <dbReference type="Proteomes" id="UP001597145"/>
    </source>
</evidence>
<dbReference type="PANTHER" id="PTHR46847">
    <property type="entry name" value="D-ALLOSE-BINDING PERIPLASMIC PROTEIN-RELATED"/>
    <property type="match status" value="1"/>
</dbReference>
<organism evidence="6 7">
    <name type="scientific">Pseudonocardia aurantiaca</name>
    <dbReference type="NCBI Taxonomy" id="75290"/>
    <lineage>
        <taxon>Bacteria</taxon>
        <taxon>Bacillati</taxon>
        <taxon>Actinomycetota</taxon>
        <taxon>Actinomycetes</taxon>
        <taxon>Pseudonocardiales</taxon>
        <taxon>Pseudonocardiaceae</taxon>
        <taxon>Pseudonocardia</taxon>
    </lineage>
</organism>
<feature type="signal peptide" evidence="4">
    <location>
        <begin position="1"/>
        <end position="30"/>
    </location>
</feature>
<keyword evidence="7" id="KW-1185">Reference proteome</keyword>
<proteinExistence type="inferred from homology"/>
<dbReference type="Gene3D" id="3.40.50.2300">
    <property type="match status" value="2"/>
</dbReference>
<dbReference type="InterPro" id="IPR025997">
    <property type="entry name" value="SBP_2_dom"/>
</dbReference>
<feature type="domain" description="Periplasmic binding protein" evidence="5">
    <location>
        <begin position="99"/>
        <end position="350"/>
    </location>
</feature>
<comment type="similarity">
    <text evidence="2">Belongs to the bacterial solute-binding protein 2 family.</text>
</comment>
<dbReference type="EMBL" id="JBHUCP010000003">
    <property type="protein sequence ID" value="MFD1528687.1"/>
    <property type="molecule type" value="Genomic_DNA"/>
</dbReference>
<name>A0ABW4FFD7_9PSEU</name>
<keyword evidence="3 4" id="KW-0732">Signal</keyword>
<comment type="caution">
    <text evidence="6">The sequence shown here is derived from an EMBL/GenBank/DDBJ whole genome shotgun (WGS) entry which is preliminary data.</text>
</comment>
<evidence type="ECO:0000259" key="5">
    <source>
        <dbReference type="Pfam" id="PF13407"/>
    </source>
</evidence>
<accession>A0ABW4FFD7</accession>
<feature type="chain" id="PRO_5045418962" evidence="4">
    <location>
        <begin position="31"/>
        <end position="390"/>
    </location>
</feature>
<reference evidence="7" key="1">
    <citation type="journal article" date="2019" name="Int. J. Syst. Evol. Microbiol.">
        <title>The Global Catalogue of Microorganisms (GCM) 10K type strain sequencing project: providing services to taxonomists for standard genome sequencing and annotation.</title>
        <authorList>
            <consortium name="The Broad Institute Genomics Platform"/>
            <consortium name="The Broad Institute Genome Sequencing Center for Infectious Disease"/>
            <person name="Wu L."/>
            <person name="Ma J."/>
        </authorList>
    </citation>
    <scope>NUCLEOTIDE SEQUENCE [LARGE SCALE GENOMIC DNA]</scope>
    <source>
        <strain evidence="7">JCM 12165</strain>
    </source>
</reference>
<evidence type="ECO:0000313" key="6">
    <source>
        <dbReference type="EMBL" id="MFD1528687.1"/>
    </source>
</evidence>
<evidence type="ECO:0000256" key="2">
    <source>
        <dbReference type="ARBA" id="ARBA00007639"/>
    </source>
</evidence>
<protein>
    <submittedName>
        <fullName evidence="6">Substrate-binding domain-containing protein</fullName>
    </submittedName>
</protein>
<evidence type="ECO:0000256" key="4">
    <source>
        <dbReference type="SAM" id="SignalP"/>
    </source>
</evidence>
<evidence type="ECO:0000256" key="3">
    <source>
        <dbReference type="ARBA" id="ARBA00022729"/>
    </source>
</evidence>
<gene>
    <name evidence="6" type="ORF">ACFSCY_04460</name>
</gene>
<dbReference type="InterPro" id="IPR028082">
    <property type="entry name" value="Peripla_BP_I"/>
</dbReference>